<keyword evidence="5" id="KW-0647">Proteasome</keyword>
<comment type="caution">
    <text evidence="5">The sequence shown here is derived from an EMBL/GenBank/DDBJ whole genome shotgun (WGS) entry which is preliminary data.</text>
</comment>
<evidence type="ECO:0000313" key="5">
    <source>
        <dbReference type="EMBL" id="PIK34519.1"/>
    </source>
</evidence>
<evidence type="ECO:0000256" key="1">
    <source>
        <dbReference type="ARBA" id="ARBA00004123"/>
    </source>
</evidence>
<dbReference type="GO" id="GO:0070628">
    <property type="term" value="F:proteasome binding"/>
    <property type="evidence" value="ECO:0007669"/>
    <property type="project" value="TreeGrafter"/>
</dbReference>
<organism evidence="5 6">
    <name type="scientific">Stichopus japonicus</name>
    <name type="common">Sea cucumber</name>
    <dbReference type="NCBI Taxonomy" id="307972"/>
    <lineage>
        <taxon>Eukaryota</taxon>
        <taxon>Metazoa</taxon>
        <taxon>Echinodermata</taxon>
        <taxon>Eleutherozoa</taxon>
        <taxon>Echinozoa</taxon>
        <taxon>Holothuroidea</taxon>
        <taxon>Aspidochirotacea</taxon>
        <taxon>Aspidochirotida</taxon>
        <taxon>Stichopodidae</taxon>
        <taxon>Apostichopus</taxon>
    </lineage>
</organism>
<feature type="region of interest" description="Disordered" evidence="4">
    <location>
        <begin position="69"/>
        <end position="95"/>
    </location>
</feature>
<gene>
    <name evidence="5" type="ORF">BSL78_28657</name>
</gene>
<accession>A0A2G8JFN8</accession>
<dbReference type="Gene3D" id="1.20.58.1590">
    <property type="entry name" value="Tethering factor for nuclear proteasome Cut8/Sts1"/>
    <property type="match status" value="1"/>
</dbReference>
<dbReference type="PANTHER" id="PTHR28032">
    <property type="entry name" value="FI02826P"/>
    <property type="match status" value="1"/>
</dbReference>
<dbReference type="AlphaFoldDB" id="A0A2G8JFN8"/>
<protein>
    <submittedName>
        <fullName evidence="5">Putative tethering factor for nuclear proteasome STS1 isoform X3</fullName>
    </submittedName>
</protein>
<dbReference type="Proteomes" id="UP000230750">
    <property type="component" value="Unassembled WGS sequence"/>
</dbReference>
<dbReference type="EMBL" id="MRZV01002150">
    <property type="protein sequence ID" value="PIK34519.1"/>
    <property type="molecule type" value="Genomic_DNA"/>
</dbReference>
<comment type="subcellular location">
    <subcellularLocation>
        <location evidence="1">Nucleus</location>
    </subcellularLocation>
</comment>
<keyword evidence="6" id="KW-1185">Reference proteome</keyword>
<reference evidence="5 6" key="1">
    <citation type="journal article" date="2017" name="PLoS Biol.">
        <title>The sea cucumber genome provides insights into morphological evolution and visceral regeneration.</title>
        <authorList>
            <person name="Zhang X."/>
            <person name="Sun L."/>
            <person name="Yuan J."/>
            <person name="Sun Y."/>
            <person name="Gao Y."/>
            <person name="Zhang L."/>
            <person name="Li S."/>
            <person name="Dai H."/>
            <person name="Hamel J.F."/>
            <person name="Liu C."/>
            <person name="Yu Y."/>
            <person name="Liu S."/>
            <person name="Lin W."/>
            <person name="Guo K."/>
            <person name="Jin S."/>
            <person name="Xu P."/>
            <person name="Storey K.B."/>
            <person name="Huan P."/>
            <person name="Zhang T."/>
            <person name="Zhou Y."/>
            <person name="Zhang J."/>
            <person name="Lin C."/>
            <person name="Li X."/>
            <person name="Xing L."/>
            <person name="Huo D."/>
            <person name="Sun M."/>
            <person name="Wang L."/>
            <person name="Mercier A."/>
            <person name="Li F."/>
            <person name="Yang H."/>
            <person name="Xiang J."/>
        </authorList>
    </citation>
    <scope>NUCLEOTIDE SEQUENCE [LARGE SCALE GENOMIC DNA]</scope>
    <source>
        <strain evidence="5">Shaxun</strain>
        <tissue evidence="5">Muscle</tissue>
    </source>
</reference>
<name>A0A2G8JFN8_STIJA</name>
<evidence type="ECO:0000256" key="4">
    <source>
        <dbReference type="SAM" id="MobiDB-lite"/>
    </source>
</evidence>
<dbReference type="PANTHER" id="PTHR28032:SF1">
    <property type="entry name" value="FI02826P"/>
    <property type="match status" value="1"/>
</dbReference>
<dbReference type="GO" id="GO:0031144">
    <property type="term" value="P:proteasome localization"/>
    <property type="evidence" value="ECO:0007669"/>
    <property type="project" value="InterPro"/>
</dbReference>
<dbReference type="STRING" id="307972.A0A2G8JFN8"/>
<dbReference type="GO" id="GO:0000502">
    <property type="term" value="C:proteasome complex"/>
    <property type="evidence" value="ECO:0007669"/>
    <property type="project" value="UniProtKB-KW"/>
</dbReference>
<evidence type="ECO:0000256" key="3">
    <source>
        <dbReference type="ARBA" id="ARBA00023242"/>
    </source>
</evidence>
<proteinExistence type="inferred from homology"/>
<comment type="similarity">
    <text evidence="2">Belongs to the cut8/STS1 family.</text>
</comment>
<keyword evidence="3" id="KW-0539">Nucleus</keyword>
<evidence type="ECO:0000256" key="2">
    <source>
        <dbReference type="ARBA" id="ARBA00006199"/>
    </source>
</evidence>
<dbReference type="OrthoDB" id="10061064at2759"/>
<dbReference type="Pfam" id="PF08559">
    <property type="entry name" value="Cut8"/>
    <property type="match status" value="1"/>
</dbReference>
<dbReference type="GO" id="GO:0031965">
    <property type="term" value="C:nuclear membrane"/>
    <property type="evidence" value="ECO:0007669"/>
    <property type="project" value="TreeGrafter"/>
</dbReference>
<dbReference type="InterPro" id="IPR013868">
    <property type="entry name" value="Cut8/Sts1_fam"/>
</dbReference>
<dbReference type="InterPro" id="IPR038422">
    <property type="entry name" value="Cut8/Sts1_sf"/>
</dbReference>
<sequence>MGSPTRTSLTELESPCVPRDIPVWYSQRSQETTATACKSGSCQVRRPCIFNSLSFSNFYGQDPPEILPIASSTPISQRPPPLPLKRQLRSSSQSPCKKKLLVSSPVKSEPDVSVDEVLLWIQSCKRQRTSKEPIPGKLEKRLHSLTADQLAAVLEEVVEKHPHLEQDVIKLLPEPDISHHLSQLSDLLHNIYRSLPRQRLCSSRSPFSYRRVKSHIFTFKKFCISQGRHFLACETWQTAVEYSLAAWQQASYLPKWDCPVHNRLKAGCMRGLAGICVEGLSNGTYTLPYLNQLRTSEVKMECRR</sequence>
<dbReference type="GO" id="GO:0071630">
    <property type="term" value="P:nuclear protein quality control by the ubiquitin-proteasome system"/>
    <property type="evidence" value="ECO:0007669"/>
    <property type="project" value="InterPro"/>
</dbReference>
<evidence type="ECO:0000313" key="6">
    <source>
        <dbReference type="Proteomes" id="UP000230750"/>
    </source>
</evidence>